<keyword evidence="3" id="KW-0813">Transport</keyword>
<comment type="similarity">
    <text evidence="11">Belongs to the TRAFAC class myosin-kinesin ATPase superfamily. Kinesin family.</text>
</comment>
<dbReference type="Pfam" id="PF16183">
    <property type="entry name" value="Kinesin_assoc"/>
    <property type="match status" value="1"/>
</dbReference>
<dbReference type="GO" id="GO:0008017">
    <property type="term" value="F:microtubule binding"/>
    <property type="evidence" value="ECO:0007669"/>
    <property type="project" value="InterPro"/>
</dbReference>
<evidence type="ECO:0000256" key="7">
    <source>
        <dbReference type="ARBA" id="ARBA00022840"/>
    </source>
</evidence>
<dbReference type="Pfam" id="PF12473">
    <property type="entry name" value="DUF3694"/>
    <property type="match status" value="1"/>
</dbReference>
<keyword evidence="4" id="KW-0963">Cytoplasm</keyword>
<dbReference type="CDD" id="cd01233">
    <property type="entry name" value="PH_KIFIA_KIFIB"/>
    <property type="match status" value="1"/>
</dbReference>
<feature type="compositionally biased region" description="Acidic residues" evidence="13">
    <location>
        <begin position="1502"/>
        <end position="1516"/>
    </location>
</feature>
<keyword evidence="8 12" id="KW-0175">Coiled coil</keyword>
<dbReference type="InterPro" id="IPR000253">
    <property type="entry name" value="FHA_dom"/>
</dbReference>
<dbReference type="InterPro" id="IPR001752">
    <property type="entry name" value="Kinesin_motor_dom"/>
</dbReference>
<keyword evidence="7 11" id="KW-0067">ATP-binding</keyword>
<evidence type="ECO:0000259" key="15">
    <source>
        <dbReference type="PROSITE" id="PS50006"/>
    </source>
</evidence>
<dbReference type="GO" id="GO:0047496">
    <property type="term" value="P:vesicle transport along microtubule"/>
    <property type="evidence" value="ECO:0007669"/>
    <property type="project" value="UniProtKB-ARBA"/>
</dbReference>
<evidence type="ECO:0000256" key="2">
    <source>
        <dbReference type="ARBA" id="ARBA00020751"/>
    </source>
</evidence>
<feature type="coiled-coil region" evidence="12">
    <location>
        <begin position="793"/>
        <end position="874"/>
    </location>
</feature>
<dbReference type="PRINTS" id="PR00380">
    <property type="entry name" value="KINESINHEAVY"/>
</dbReference>
<dbReference type="InterPro" id="IPR022164">
    <property type="entry name" value="Kinesin-like"/>
</dbReference>
<dbReference type="InterPro" id="IPR036961">
    <property type="entry name" value="Kinesin_motor_dom_sf"/>
</dbReference>
<keyword evidence="6 11" id="KW-0547">Nucleotide-binding</keyword>
<dbReference type="Pfam" id="PF00498">
    <property type="entry name" value="FHA"/>
    <property type="match status" value="1"/>
</dbReference>
<feature type="domain" description="PH" evidence="14">
    <location>
        <begin position="1584"/>
        <end position="1682"/>
    </location>
</feature>
<dbReference type="PANTHER" id="PTHR47117">
    <property type="entry name" value="STAR-RELATED LIPID TRANSFER PROTEIN 9"/>
    <property type="match status" value="1"/>
</dbReference>
<dbReference type="Gene3D" id="6.10.250.2520">
    <property type="match status" value="1"/>
</dbReference>
<dbReference type="Pfam" id="PF00225">
    <property type="entry name" value="Kinesin"/>
    <property type="match status" value="1"/>
</dbReference>
<protein>
    <recommendedName>
        <fullName evidence="2">Kinesin-like protein unc-104</fullName>
    </recommendedName>
</protein>
<evidence type="ECO:0000256" key="9">
    <source>
        <dbReference type="ARBA" id="ARBA00023175"/>
    </source>
</evidence>
<dbReference type="Pfam" id="PF12423">
    <property type="entry name" value="KIF1B"/>
    <property type="match status" value="1"/>
</dbReference>
<dbReference type="InterPro" id="IPR011993">
    <property type="entry name" value="PH-like_dom_sf"/>
</dbReference>
<evidence type="ECO:0000256" key="6">
    <source>
        <dbReference type="ARBA" id="ARBA00022741"/>
    </source>
</evidence>
<evidence type="ECO:0000256" key="5">
    <source>
        <dbReference type="ARBA" id="ARBA00022701"/>
    </source>
</evidence>
<dbReference type="CDD" id="cd01365">
    <property type="entry name" value="KISc_KIF1A_KIF1B"/>
    <property type="match status" value="1"/>
</dbReference>
<evidence type="ECO:0000313" key="18">
    <source>
        <dbReference type="Proteomes" id="UP000268093"/>
    </source>
</evidence>
<dbReference type="InterPro" id="IPR008984">
    <property type="entry name" value="SMAD_FHA_dom_sf"/>
</dbReference>
<evidence type="ECO:0000256" key="11">
    <source>
        <dbReference type="PROSITE-ProRule" id="PRU00283"/>
    </source>
</evidence>
<keyword evidence="5" id="KW-0493">Microtubule</keyword>
<dbReference type="InterPro" id="IPR022140">
    <property type="entry name" value="Kinesin-like_KIF1-typ"/>
</dbReference>
<dbReference type="GO" id="GO:0005546">
    <property type="term" value="F:phosphatidylinositol-4,5-bisphosphate binding"/>
    <property type="evidence" value="ECO:0007669"/>
    <property type="project" value="UniProtKB-ARBA"/>
</dbReference>
<feature type="domain" description="Kinesin motor" evidence="16">
    <location>
        <begin position="6"/>
        <end position="391"/>
    </location>
</feature>
<dbReference type="GO" id="GO:0008574">
    <property type="term" value="F:plus-end-directed microtubule motor activity"/>
    <property type="evidence" value="ECO:0007669"/>
    <property type="project" value="UniProtKB-ARBA"/>
</dbReference>
<dbReference type="SMART" id="SM00233">
    <property type="entry name" value="PH"/>
    <property type="match status" value="1"/>
</dbReference>
<dbReference type="SUPFAM" id="SSF52540">
    <property type="entry name" value="P-loop containing nucleoside triphosphate hydrolases"/>
    <property type="match status" value="1"/>
</dbReference>
<evidence type="ECO:0000256" key="3">
    <source>
        <dbReference type="ARBA" id="ARBA00022448"/>
    </source>
</evidence>
<dbReference type="Gene3D" id="2.60.200.20">
    <property type="match status" value="1"/>
</dbReference>
<dbReference type="GO" id="GO:0005524">
    <property type="term" value="F:ATP binding"/>
    <property type="evidence" value="ECO:0007669"/>
    <property type="project" value="UniProtKB-UniRule"/>
</dbReference>
<name>A0A433D390_9FUNG</name>
<evidence type="ECO:0000313" key="17">
    <source>
        <dbReference type="EMBL" id="RUP45299.1"/>
    </source>
</evidence>
<dbReference type="SUPFAM" id="SSF50729">
    <property type="entry name" value="PH domain-like"/>
    <property type="match status" value="1"/>
</dbReference>
<dbReference type="PROSITE" id="PS50006">
    <property type="entry name" value="FHA_DOMAIN"/>
    <property type="match status" value="1"/>
</dbReference>
<dbReference type="InterPro" id="IPR001849">
    <property type="entry name" value="PH_domain"/>
</dbReference>
<feature type="region of interest" description="Disordered" evidence="13">
    <location>
        <begin position="1495"/>
        <end position="1522"/>
    </location>
</feature>
<gene>
    <name evidence="17" type="ORF">BC936DRAFT_148350</name>
</gene>
<keyword evidence="18" id="KW-1185">Reference proteome</keyword>
<dbReference type="InterPro" id="IPR019821">
    <property type="entry name" value="Kinesin_motor_CS"/>
</dbReference>
<dbReference type="SUPFAM" id="SSF49879">
    <property type="entry name" value="SMAD/FHA domain"/>
    <property type="match status" value="1"/>
</dbReference>
<evidence type="ECO:0000256" key="13">
    <source>
        <dbReference type="SAM" id="MobiDB-lite"/>
    </source>
</evidence>
<dbReference type="PANTHER" id="PTHR47117:SF10">
    <property type="entry name" value="KINESIN-LIKE PROTEIN KIF1B"/>
    <property type="match status" value="1"/>
</dbReference>
<evidence type="ECO:0000256" key="8">
    <source>
        <dbReference type="ARBA" id="ARBA00023054"/>
    </source>
</evidence>
<dbReference type="CDD" id="cd22705">
    <property type="entry name" value="FHA_KIF1"/>
    <property type="match status" value="1"/>
</dbReference>
<dbReference type="PROSITE" id="PS00411">
    <property type="entry name" value="KINESIN_MOTOR_1"/>
    <property type="match status" value="1"/>
</dbReference>
<comment type="subcellular location">
    <subcellularLocation>
        <location evidence="1">Cytoplasm</location>
        <location evidence="1">Cytoskeleton</location>
    </subcellularLocation>
</comment>
<dbReference type="GO" id="GO:0005874">
    <property type="term" value="C:microtubule"/>
    <property type="evidence" value="ECO:0007669"/>
    <property type="project" value="UniProtKB-KW"/>
</dbReference>
<feature type="compositionally biased region" description="Polar residues" evidence="13">
    <location>
        <begin position="435"/>
        <end position="455"/>
    </location>
</feature>
<feature type="region of interest" description="Disordered" evidence="13">
    <location>
        <begin position="434"/>
        <end position="479"/>
    </location>
</feature>
<evidence type="ECO:0000259" key="16">
    <source>
        <dbReference type="PROSITE" id="PS50067"/>
    </source>
</evidence>
<feature type="region of interest" description="Disordered" evidence="13">
    <location>
        <begin position="1202"/>
        <end position="1227"/>
    </location>
</feature>
<dbReference type="Proteomes" id="UP000268093">
    <property type="component" value="Unassembled WGS sequence"/>
</dbReference>
<proteinExistence type="inferred from homology"/>
<dbReference type="FunFam" id="2.60.200.20:FF:000021">
    <property type="entry name" value="Kinesin family protein"/>
    <property type="match status" value="1"/>
</dbReference>
<evidence type="ECO:0000259" key="14">
    <source>
        <dbReference type="PROSITE" id="PS50003"/>
    </source>
</evidence>
<dbReference type="PROSITE" id="PS50067">
    <property type="entry name" value="KINESIN_MOTOR_2"/>
    <property type="match status" value="1"/>
</dbReference>
<dbReference type="SMART" id="SM00129">
    <property type="entry name" value="KISc"/>
    <property type="match status" value="1"/>
</dbReference>
<dbReference type="FunFam" id="3.40.850.10:FF:000047">
    <property type="entry name" value="Kinesin family protein"/>
    <property type="match status" value="1"/>
</dbReference>
<comment type="caution">
    <text evidence="17">The sequence shown here is derived from an EMBL/GenBank/DDBJ whole genome shotgun (WGS) entry which is preliminary data.</text>
</comment>
<dbReference type="InterPro" id="IPR027417">
    <property type="entry name" value="P-loop_NTPase"/>
</dbReference>
<feature type="region of interest" description="Disordered" evidence="13">
    <location>
        <begin position="748"/>
        <end position="789"/>
    </location>
</feature>
<dbReference type="SMART" id="SM00240">
    <property type="entry name" value="FHA"/>
    <property type="match status" value="1"/>
</dbReference>
<dbReference type="InterPro" id="IPR032405">
    <property type="entry name" value="Kinesin_assoc"/>
</dbReference>
<dbReference type="Pfam" id="PF00169">
    <property type="entry name" value="PH"/>
    <property type="match status" value="1"/>
</dbReference>
<evidence type="ECO:0000256" key="10">
    <source>
        <dbReference type="ARBA" id="ARBA00023212"/>
    </source>
</evidence>
<evidence type="ECO:0000256" key="12">
    <source>
        <dbReference type="SAM" id="Coils"/>
    </source>
</evidence>
<dbReference type="Gene3D" id="2.30.29.30">
    <property type="entry name" value="Pleckstrin-homology domain (PH domain)/Phosphotyrosine-binding domain (PTB)"/>
    <property type="match status" value="1"/>
</dbReference>
<sequence length="1691" mass="191885">MSGGGNIKVVVRCRPMNSRALGARIFHMSLDWPASGYTLSVAMQTIFIPPTSKRTALQTIQIARGATMLIRMEGNQTIISAPADQKRGTDQDLKPFTFDKSYWSADKNDPAYADQQTVYNDLGEELLDHAFDGYNCYGQTGSGKSYSMMGYGEDKGIIPRTCEELFNRINRLTVPNLTYRVEVSYIEIYNEKVRDLLNPKNKGNLKVREHPSTGPYVEDLSRLVVKSFADIEHLMDEGNKARTVAATNMNETSSRSHAVFTLFLTQKRLDEATSLETEKVARISLVDLAGSERANSTGATGQRLKEGANINKSLTTLGKVIAGLAEQSIQESKKGKKGKEVFIPYRDSVLTWLLKDSLGGNSKTAMIAAISPADYDETLSTLRYADQAKKIKNKAVVNEDPNAKMIRELKEELELLRGKLMVYAPEEVEAISGGNFRSASESTTSVGSGNPSTELNRGRLSVPAGGGGGGAPMPTPSKSSIREITITDSAGNSKKMTKEEIIDQLQSSEKLLSQLNETWEAKMVKTEEIQKEREKALEELGIAVEKNAVGVYTPKKIPHLVNLNEDPLMSECLVYQIKPGITHVGRQEGNAAADIRLSGSNILDEHCYFENTNGMVTLHPQDTSMTMVNGLLIGKPRRLKSGFRIILGDYHVFRFNHPEEVRRERDLQKSAVEKAASQTNGVMEADEHYRPDSPTSSASVVSEVVDWNFAKREAVLNYYNTEKNFGGMKDEELEKLFDDISKIRNLRRTGRPESRATDVDDDTDSNGTSREHSNGTMIDEGSDSNYTDSTLVHSDMEEKLKLAREEMQNQLELQKLNYEDKIRMVDSSGSPSDELRSEKGEIEAKLRLVKEEMQKMIDQQREEYENKIKRISLQVPLKDPLFPSPYSDKEMKLLDKVLKRWKEMRYVQMAETVLTNAVVLKEANIISKELGKQILYQFIVIEEGQFSNPLSFWESTSALSQFNNSEDTQLVTSKKPCIGVKVIDNKHQVVYLWSLEKLKLRLHRMRNLYNFIDRPLYRKHFNWEDPFYENPCPRFTFIGSASVSLRNLLFQKPYESAVSIIDRHTGFIQGECGILITPIAVQTNGTEGSQEFHVKVGQTILFEVQILKLSGLSEKDYSQVHVQFKLSSFGNVSPHTPFEKIFATDPVSDFEDSEICFAYTQTLSMLVSPAMMEVLKSQMLTFEVYGHAQQRVLAQIEKWDDQRERPRPGDLANGHRNGEQPGVTIERRSEDELLSEERHDVLAWVHVCELAPDGEYVPVQVLTQNTMDTGVFLLRQGLQRRIVLTLSHTSGRQFIWNRISNAVVGKVRLLDAKGRITESPAHDDIAINLLAQQHIVYNRDGTSSLTAQGAWDSSLHESLFLNRITSANSRVLLTLHWWVEAEKCMEPIHFQMDIAVQIQGRDASNPSKLRNLLGSSRLLWKSSGIFLVNLKPPMTRKLGELWRLNTAGKYVRGEEFLGAWRPRGVSLVNDYKRIIELIRTREAVDYTKQVLDMRQEARRDEGCEDEDEDEDEDENEDKDRLEVNETELRKKVIKLWMKKFGTHKEIVISQDPPIPNPQDPESWKQTRPSSLLIAEVKTIMQTDNVSKKGYLMYPENADDVWVKRWFVIRRPYIYIYANQSETDEQGVINLASVRIDYKKDLEDMLQRTNVFAIYTNNNAYLFQATNRADMVEWISKIDQFYPVNNLVAPED</sequence>
<evidence type="ECO:0000256" key="4">
    <source>
        <dbReference type="ARBA" id="ARBA00022490"/>
    </source>
</evidence>
<dbReference type="PROSITE" id="PS50003">
    <property type="entry name" value="PH_DOMAIN"/>
    <property type="match status" value="1"/>
</dbReference>
<keyword evidence="10" id="KW-0206">Cytoskeleton</keyword>
<feature type="domain" description="FHA" evidence="15">
    <location>
        <begin position="582"/>
        <end position="633"/>
    </location>
</feature>
<evidence type="ECO:0000256" key="1">
    <source>
        <dbReference type="ARBA" id="ARBA00004245"/>
    </source>
</evidence>
<dbReference type="Gene3D" id="3.40.850.10">
    <property type="entry name" value="Kinesin motor domain"/>
    <property type="match status" value="1"/>
</dbReference>
<dbReference type="EMBL" id="RBNI01007498">
    <property type="protein sequence ID" value="RUP45299.1"/>
    <property type="molecule type" value="Genomic_DNA"/>
</dbReference>
<dbReference type="OrthoDB" id="3176171at2759"/>
<reference evidence="17 18" key="1">
    <citation type="journal article" date="2018" name="New Phytol.">
        <title>Phylogenomics of Endogonaceae and evolution of mycorrhizas within Mucoromycota.</title>
        <authorList>
            <person name="Chang Y."/>
            <person name="Desiro A."/>
            <person name="Na H."/>
            <person name="Sandor L."/>
            <person name="Lipzen A."/>
            <person name="Clum A."/>
            <person name="Barry K."/>
            <person name="Grigoriev I.V."/>
            <person name="Martin F.M."/>
            <person name="Stajich J.E."/>
            <person name="Smith M.E."/>
            <person name="Bonito G."/>
            <person name="Spatafora J.W."/>
        </authorList>
    </citation>
    <scope>NUCLEOTIDE SEQUENCE [LARGE SCALE GENOMIC DNA]</scope>
    <source>
        <strain evidence="17 18">GMNB39</strain>
    </source>
</reference>
<feature type="binding site" evidence="11">
    <location>
        <begin position="138"/>
        <end position="145"/>
    </location>
    <ligand>
        <name>ATP</name>
        <dbReference type="ChEBI" id="CHEBI:30616"/>
    </ligand>
</feature>
<dbReference type="InterPro" id="IPR049780">
    <property type="entry name" value="PH_KIFIA_KIFIB"/>
</dbReference>
<organism evidence="17 18">
    <name type="scientific">Jimgerdemannia flammicorona</name>
    <dbReference type="NCBI Taxonomy" id="994334"/>
    <lineage>
        <taxon>Eukaryota</taxon>
        <taxon>Fungi</taxon>
        <taxon>Fungi incertae sedis</taxon>
        <taxon>Mucoromycota</taxon>
        <taxon>Mucoromycotina</taxon>
        <taxon>Endogonomycetes</taxon>
        <taxon>Endogonales</taxon>
        <taxon>Endogonaceae</taxon>
        <taxon>Jimgerdemannia</taxon>
    </lineage>
</organism>
<keyword evidence="9 11" id="KW-0505">Motor protein</keyword>
<accession>A0A433D390</accession>